<dbReference type="PROSITE" id="PS50977">
    <property type="entry name" value="HTH_TETR_2"/>
    <property type="match status" value="1"/>
</dbReference>
<dbReference type="Gene3D" id="1.10.357.10">
    <property type="entry name" value="Tetracycline Repressor, domain 2"/>
    <property type="match status" value="1"/>
</dbReference>
<keyword evidence="3" id="KW-0804">Transcription</keyword>
<evidence type="ECO:0000313" key="6">
    <source>
        <dbReference type="EMBL" id="MBD8078484.1"/>
    </source>
</evidence>
<dbReference type="Pfam" id="PF00440">
    <property type="entry name" value="TetR_N"/>
    <property type="match status" value="1"/>
</dbReference>
<sequence>MVPRAYSSDLRAEQAALTRERVVRAAAAELSEHGYDRTTLARVAERAGVSLETVKTHGPKRALLLAAFELTFGGAEGPQSLAEGPEGRDVVARTDPDAFLDGMVALVASANARVGGLWPAFTAAAQGDDQVATELDALLERRRDTVRASVDLLVAHGFALRTSRDDAAETLSYVFAPEGRTHFVTGAGWSDDAYRAWLRDAVVRLVATPATGGR</sequence>
<reference evidence="6" key="2">
    <citation type="submission" date="2020-09" db="EMBL/GenBank/DDBJ databases">
        <authorList>
            <person name="Yu Y."/>
        </authorList>
    </citation>
    <scope>NUCLEOTIDE SEQUENCE</scope>
    <source>
        <strain evidence="6">KCTC 49039</strain>
    </source>
</reference>
<keyword evidence="2 4" id="KW-0238">DNA-binding</keyword>
<dbReference type="InterPro" id="IPR050109">
    <property type="entry name" value="HTH-type_TetR-like_transc_reg"/>
</dbReference>
<dbReference type="GO" id="GO:0000976">
    <property type="term" value="F:transcription cis-regulatory region binding"/>
    <property type="evidence" value="ECO:0007669"/>
    <property type="project" value="TreeGrafter"/>
</dbReference>
<reference evidence="6" key="1">
    <citation type="journal article" date="2018" name="Curr. Microbiol.">
        <title>Cellulosimicrobium arenosum sp. nov., Isolated from Marine Sediment Sand.</title>
        <authorList>
            <person name="Oh M."/>
            <person name="Kim J.H."/>
            <person name="Yoon J.H."/>
            <person name="Schumann P."/>
            <person name="Kim W."/>
        </authorList>
    </citation>
    <scope>NUCLEOTIDE SEQUENCE</scope>
    <source>
        <strain evidence="6">KCTC 49039</strain>
    </source>
</reference>
<gene>
    <name evidence="6" type="ORF">IF651_05350</name>
</gene>
<evidence type="ECO:0000256" key="4">
    <source>
        <dbReference type="PROSITE-ProRule" id="PRU00335"/>
    </source>
</evidence>
<dbReference type="SUPFAM" id="SSF46689">
    <property type="entry name" value="Homeodomain-like"/>
    <property type="match status" value="1"/>
</dbReference>
<evidence type="ECO:0000259" key="5">
    <source>
        <dbReference type="PROSITE" id="PS50977"/>
    </source>
</evidence>
<comment type="caution">
    <text evidence="6">The sequence shown here is derived from an EMBL/GenBank/DDBJ whole genome shotgun (WGS) entry which is preliminary data.</text>
</comment>
<dbReference type="InterPro" id="IPR009057">
    <property type="entry name" value="Homeodomain-like_sf"/>
</dbReference>
<accession>A0A927G8G0</accession>
<feature type="DNA-binding region" description="H-T-H motif" evidence="4">
    <location>
        <begin position="39"/>
        <end position="58"/>
    </location>
</feature>
<evidence type="ECO:0000256" key="2">
    <source>
        <dbReference type="ARBA" id="ARBA00023125"/>
    </source>
</evidence>
<feature type="domain" description="HTH tetR-type" evidence="5">
    <location>
        <begin position="16"/>
        <end position="76"/>
    </location>
</feature>
<dbReference type="Proteomes" id="UP000610846">
    <property type="component" value="Unassembled WGS sequence"/>
</dbReference>
<dbReference type="PANTHER" id="PTHR30055">
    <property type="entry name" value="HTH-TYPE TRANSCRIPTIONAL REGULATOR RUTR"/>
    <property type="match status" value="1"/>
</dbReference>
<evidence type="ECO:0000256" key="3">
    <source>
        <dbReference type="ARBA" id="ARBA00023163"/>
    </source>
</evidence>
<evidence type="ECO:0000256" key="1">
    <source>
        <dbReference type="ARBA" id="ARBA00023015"/>
    </source>
</evidence>
<keyword evidence="1" id="KW-0805">Transcription regulation</keyword>
<keyword evidence="7" id="KW-1185">Reference proteome</keyword>
<dbReference type="EMBL" id="JACYHB010000003">
    <property type="protein sequence ID" value="MBD8078484.1"/>
    <property type="molecule type" value="Genomic_DNA"/>
</dbReference>
<organism evidence="6 7">
    <name type="scientific">Cellulosimicrobium arenosum</name>
    <dbReference type="NCBI Taxonomy" id="2708133"/>
    <lineage>
        <taxon>Bacteria</taxon>
        <taxon>Bacillati</taxon>
        <taxon>Actinomycetota</taxon>
        <taxon>Actinomycetes</taxon>
        <taxon>Micrococcales</taxon>
        <taxon>Promicromonosporaceae</taxon>
        <taxon>Cellulosimicrobium</taxon>
    </lineage>
</organism>
<evidence type="ECO:0000313" key="7">
    <source>
        <dbReference type="Proteomes" id="UP000610846"/>
    </source>
</evidence>
<dbReference type="InterPro" id="IPR001647">
    <property type="entry name" value="HTH_TetR"/>
</dbReference>
<dbReference type="PANTHER" id="PTHR30055:SF234">
    <property type="entry name" value="HTH-TYPE TRANSCRIPTIONAL REGULATOR BETI"/>
    <property type="match status" value="1"/>
</dbReference>
<dbReference type="RefSeq" id="WP_191828064.1">
    <property type="nucleotide sequence ID" value="NZ_JACYHB010000003.1"/>
</dbReference>
<dbReference type="GO" id="GO:0003700">
    <property type="term" value="F:DNA-binding transcription factor activity"/>
    <property type="evidence" value="ECO:0007669"/>
    <property type="project" value="TreeGrafter"/>
</dbReference>
<dbReference type="AlphaFoldDB" id="A0A927G8G0"/>
<name>A0A927G8G0_9MICO</name>
<protein>
    <submittedName>
        <fullName evidence="6">Helix-turn-helix transcriptional regulator</fullName>
    </submittedName>
</protein>
<proteinExistence type="predicted"/>